<dbReference type="PANTHER" id="PTHR44329">
    <property type="entry name" value="SERINE/THREONINE-PROTEIN KINASE TNNI3K-RELATED"/>
    <property type="match status" value="1"/>
</dbReference>
<dbReference type="EMBL" id="JAAAJB010000639">
    <property type="protein sequence ID" value="KAG0252693.1"/>
    <property type="molecule type" value="Genomic_DNA"/>
</dbReference>
<keyword evidence="2" id="KW-0418">Kinase</keyword>
<dbReference type="PROSITE" id="PS00109">
    <property type="entry name" value="PROTEIN_KINASE_TYR"/>
    <property type="match status" value="1"/>
</dbReference>
<evidence type="ECO:0000259" key="1">
    <source>
        <dbReference type="PROSITE" id="PS50011"/>
    </source>
</evidence>
<dbReference type="Gene3D" id="1.10.510.10">
    <property type="entry name" value="Transferase(Phosphotransferase) domain 1"/>
    <property type="match status" value="1"/>
</dbReference>
<dbReference type="GO" id="GO:0004674">
    <property type="term" value="F:protein serine/threonine kinase activity"/>
    <property type="evidence" value="ECO:0007669"/>
    <property type="project" value="TreeGrafter"/>
</dbReference>
<dbReference type="InterPro" id="IPR051681">
    <property type="entry name" value="Ser/Thr_Kinases-Pseudokinases"/>
</dbReference>
<dbReference type="InterPro" id="IPR011009">
    <property type="entry name" value="Kinase-like_dom_sf"/>
</dbReference>
<gene>
    <name evidence="2" type="primary">TESK2</name>
    <name evidence="2" type="ORF">DFQ27_007896</name>
</gene>
<dbReference type="AlphaFoldDB" id="A0A9P6PV56"/>
<dbReference type="Pfam" id="PF00069">
    <property type="entry name" value="Pkinase"/>
    <property type="match status" value="1"/>
</dbReference>
<comment type="caution">
    <text evidence="2">The sequence shown here is derived from an EMBL/GenBank/DDBJ whole genome shotgun (WGS) entry which is preliminary data.</text>
</comment>
<accession>A0A9P6PV56</accession>
<organism evidence="2 3">
    <name type="scientific">Actinomortierella ambigua</name>
    <dbReference type="NCBI Taxonomy" id="1343610"/>
    <lineage>
        <taxon>Eukaryota</taxon>
        <taxon>Fungi</taxon>
        <taxon>Fungi incertae sedis</taxon>
        <taxon>Mucoromycota</taxon>
        <taxon>Mortierellomycotina</taxon>
        <taxon>Mortierellomycetes</taxon>
        <taxon>Mortierellales</taxon>
        <taxon>Mortierellaceae</taxon>
        <taxon>Actinomortierella</taxon>
    </lineage>
</organism>
<keyword evidence="3" id="KW-1185">Reference proteome</keyword>
<reference evidence="2" key="1">
    <citation type="journal article" date="2020" name="Fungal Divers.">
        <title>Resolving the Mortierellaceae phylogeny through synthesis of multi-gene phylogenetics and phylogenomics.</title>
        <authorList>
            <person name="Vandepol N."/>
            <person name="Liber J."/>
            <person name="Desiro A."/>
            <person name="Na H."/>
            <person name="Kennedy M."/>
            <person name="Barry K."/>
            <person name="Grigoriev I.V."/>
            <person name="Miller A.N."/>
            <person name="O'Donnell K."/>
            <person name="Stajich J.E."/>
            <person name="Bonito G."/>
        </authorList>
    </citation>
    <scope>NUCLEOTIDE SEQUENCE</scope>
    <source>
        <strain evidence="2">BC1065</strain>
    </source>
</reference>
<dbReference type="InterPro" id="IPR008266">
    <property type="entry name" value="Tyr_kinase_AS"/>
</dbReference>
<dbReference type="InterPro" id="IPR000719">
    <property type="entry name" value="Prot_kinase_dom"/>
</dbReference>
<evidence type="ECO:0000313" key="3">
    <source>
        <dbReference type="Proteomes" id="UP000807716"/>
    </source>
</evidence>
<dbReference type="Proteomes" id="UP000807716">
    <property type="component" value="Unassembled WGS sequence"/>
</dbReference>
<proteinExistence type="predicted"/>
<feature type="domain" description="Protein kinase" evidence="1">
    <location>
        <begin position="1"/>
        <end position="222"/>
    </location>
</feature>
<dbReference type="SUPFAM" id="SSF56112">
    <property type="entry name" value="Protein kinase-like (PK-like)"/>
    <property type="match status" value="1"/>
</dbReference>
<keyword evidence="2" id="KW-0808">Transferase</keyword>
<protein>
    <submittedName>
        <fullName evidence="2">Dual specificity testis-specific protein kinase 2</fullName>
    </submittedName>
</protein>
<evidence type="ECO:0000313" key="2">
    <source>
        <dbReference type="EMBL" id="KAG0252693.1"/>
    </source>
</evidence>
<dbReference type="OrthoDB" id="10261027at2759"/>
<dbReference type="PROSITE" id="PS50011">
    <property type="entry name" value="PROTEIN_KINASE_DOM"/>
    <property type="match status" value="1"/>
</dbReference>
<dbReference type="GO" id="GO:0005524">
    <property type="term" value="F:ATP binding"/>
    <property type="evidence" value="ECO:0007669"/>
    <property type="project" value="InterPro"/>
</dbReference>
<name>A0A9P6PV56_9FUNG</name>
<sequence length="222" mass="25057">MVVLQTLEYSVSAEILAEVIECLVQAIPKDPANPGTKNALASPQEILFHIFDQYIFAPYTISYHDELVLIMEYAEGGSLKSAINRRRLDWPARVRIAQEITRGLAYLHQEDILHRDLTSSNVLLTWSMEVKLVDFGLANMKLMANSMDSLTIYSVDDRQSYPTTLRKWIERCWQQDPSMRPEAIEMIFYDDEDCGSSDSLSGINLATSEGDLTDVEVDLSGG</sequence>